<name>A0ABX9ATA2_9ENTR</name>
<reference evidence="1 2" key="1">
    <citation type="submission" date="2021-08" db="EMBL/GenBank/DDBJ databases">
        <title>Culture and genomic analysis of Symbiopectobacterium purcellii sp. nov. gen. nov., isolated from the leafhopper Empoasca decipiens.</title>
        <authorList>
            <person name="Nadal-Jimenez P."/>
            <person name="Siozios S."/>
            <person name="Halliday N."/>
            <person name="Camara M."/>
            <person name="Hurst G.D.D."/>
        </authorList>
    </citation>
    <scope>NUCLEOTIDE SEQUENCE [LARGE SCALE GENOMIC DNA]</scope>
    <source>
        <strain evidence="1 2">SyEd1</strain>
    </source>
</reference>
<gene>
    <name evidence="1" type="ORF">K6K13_07740</name>
</gene>
<organism evidence="1 2">
    <name type="scientific">Symbiopectobacterium purcellii</name>
    <dbReference type="NCBI Taxonomy" id="2871826"/>
    <lineage>
        <taxon>Bacteria</taxon>
        <taxon>Pseudomonadati</taxon>
        <taxon>Pseudomonadota</taxon>
        <taxon>Gammaproteobacteria</taxon>
        <taxon>Enterobacterales</taxon>
        <taxon>Enterobacteriaceae</taxon>
    </lineage>
</organism>
<evidence type="ECO:0000313" key="2">
    <source>
        <dbReference type="Proteomes" id="UP000825886"/>
    </source>
</evidence>
<dbReference type="Proteomes" id="UP000825886">
    <property type="component" value="Chromosome"/>
</dbReference>
<proteinExistence type="predicted"/>
<dbReference type="InterPro" id="IPR029068">
    <property type="entry name" value="Glyas_Bleomycin-R_OHBP_Dase"/>
</dbReference>
<dbReference type="RefSeq" id="WP_222160263.1">
    <property type="nucleotide sequence ID" value="NZ_CP081864.1"/>
</dbReference>
<keyword evidence="2" id="KW-1185">Reference proteome</keyword>
<protein>
    <submittedName>
        <fullName evidence="1">Glyoxalase</fullName>
    </submittedName>
</protein>
<accession>A0ABX9ATA2</accession>
<dbReference type="SUPFAM" id="SSF54593">
    <property type="entry name" value="Glyoxalase/Bleomycin resistance protein/Dihydroxybiphenyl dioxygenase"/>
    <property type="match status" value="1"/>
</dbReference>
<sequence>MTFSLPDVDVLFIAGFGPIVADAVASRSLYLDTLHLPLKPLGESSDYLVADTLDGVKHFALWPLAQASQSCFGTDRWPDDVTVPQSWLEFEVADMAAATAAVKRAGYTLLVDNRLEPWGQWVTRFLSPEAILVGVTHTPWLRGE</sequence>
<evidence type="ECO:0000313" key="1">
    <source>
        <dbReference type="EMBL" id="QZN97236.1"/>
    </source>
</evidence>
<dbReference type="Gene3D" id="3.10.180.10">
    <property type="entry name" value="2,3-Dihydroxybiphenyl 1,2-Dioxygenase, domain 1"/>
    <property type="match status" value="1"/>
</dbReference>
<dbReference type="EMBL" id="CP081864">
    <property type="protein sequence ID" value="QZN97236.1"/>
    <property type="molecule type" value="Genomic_DNA"/>
</dbReference>